<dbReference type="Gene3D" id="3.30.750.140">
    <property type="match status" value="1"/>
</dbReference>
<evidence type="ECO:0000313" key="4">
    <source>
        <dbReference type="EMBL" id="TNB57833.1"/>
    </source>
</evidence>
<gene>
    <name evidence="4" type="ORF">FDW42_04060</name>
    <name evidence="5" type="ORF">FVD16_06160</name>
</gene>
<evidence type="ECO:0000256" key="2">
    <source>
        <dbReference type="SAM" id="MobiDB-lite"/>
    </source>
</evidence>
<feature type="compositionally biased region" description="Basic and acidic residues" evidence="2">
    <location>
        <begin position="338"/>
        <end position="419"/>
    </location>
</feature>
<protein>
    <submittedName>
        <fullName evidence="4">Flagellar hook-length control protein FliK</fullName>
    </submittedName>
</protein>
<keyword evidence="1" id="KW-0175">Coiled coil</keyword>
<evidence type="ECO:0000313" key="5">
    <source>
        <dbReference type="EMBL" id="TXK56823.1"/>
    </source>
</evidence>
<keyword evidence="4" id="KW-0966">Cell projection</keyword>
<dbReference type="AlphaFoldDB" id="A0AAX2UJ00"/>
<dbReference type="InterPro" id="IPR038610">
    <property type="entry name" value="FliK-like_C_sf"/>
</dbReference>
<feature type="coiled-coil region" evidence="1">
    <location>
        <begin position="470"/>
        <end position="528"/>
    </location>
</feature>
<dbReference type="EMBL" id="VRMA01000052">
    <property type="protein sequence ID" value="TXK56823.1"/>
    <property type="molecule type" value="Genomic_DNA"/>
</dbReference>
<evidence type="ECO:0000259" key="3">
    <source>
        <dbReference type="Pfam" id="PF02120"/>
    </source>
</evidence>
<feature type="domain" description="Flagellar hook-length control protein-like C-terminal" evidence="3">
    <location>
        <begin position="606"/>
        <end position="675"/>
    </location>
</feature>
<evidence type="ECO:0000313" key="7">
    <source>
        <dbReference type="Proteomes" id="UP000321317"/>
    </source>
</evidence>
<keyword evidence="7" id="KW-1185">Reference proteome</keyword>
<dbReference type="Proteomes" id="UP000321317">
    <property type="component" value="Unassembled WGS sequence"/>
</dbReference>
<dbReference type="EMBL" id="VDBS01000032">
    <property type="protein sequence ID" value="TNB57833.1"/>
    <property type="molecule type" value="Genomic_DNA"/>
</dbReference>
<dbReference type="Pfam" id="PF02120">
    <property type="entry name" value="Flg_hook"/>
    <property type="match status" value="1"/>
</dbReference>
<reference evidence="4 6" key="1">
    <citation type="submission" date="2019-05" db="EMBL/GenBank/DDBJ databases">
        <title>Draft genomes of eight strains of Campylobacter helveticus isolated from cats and a dog in New Zealand.</title>
        <authorList>
            <person name="Bojanic K."/>
            <person name="Midwinter A.C."/>
            <person name="Biggs P.J."/>
            <person name="Acke E."/>
            <person name="Cornelius A.J."/>
            <person name="Marshall J.C."/>
        </authorList>
    </citation>
    <scope>NUCLEOTIDE SEQUENCE [LARGE SCALE GENOMIC DNA]</scope>
    <source>
        <strain evidence="4 6">ACP123b</strain>
    </source>
</reference>
<dbReference type="InterPro" id="IPR021136">
    <property type="entry name" value="Flagellar_hook_control-like_C"/>
</dbReference>
<dbReference type="RefSeq" id="WP_131936800.1">
    <property type="nucleotide sequence ID" value="NZ_CP037747.1"/>
</dbReference>
<reference evidence="5 7" key="2">
    <citation type="submission" date="2019-08" db="EMBL/GenBank/DDBJ databases">
        <title>Rapid identification of Enteric Bacteria from Whole Genome Sequences (WGS) using Average Nucleotide Identity (ANI).</title>
        <authorList>
            <person name="Lane C."/>
        </authorList>
    </citation>
    <scope>NUCLEOTIDE SEQUENCE [LARGE SCALE GENOMIC DNA]</scope>
    <source>
        <strain evidence="5 7">D4984</strain>
    </source>
</reference>
<organism evidence="4 6">
    <name type="scientific">Campylobacter helveticus</name>
    <dbReference type="NCBI Taxonomy" id="28898"/>
    <lineage>
        <taxon>Bacteria</taxon>
        <taxon>Pseudomonadati</taxon>
        <taxon>Campylobacterota</taxon>
        <taxon>Epsilonproteobacteria</taxon>
        <taxon>Campylobacterales</taxon>
        <taxon>Campylobacteraceae</taxon>
        <taxon>Campylobacter</taxon>
    </lineage>
</organism>
<name>A0AAX2UJ00_9BACT</name>
<evidence type="ECO:0000313" key="6">
    <source>
        <dbReference type="Proteomes" id="UP000306813"/>
    </source>
</evidence>
<keyword evidence="4" id="KW-0282">Flagellum</keyword>
<comment type="caution">
    <text evidence="4">The sequence shown here is derived from an EMBL/GenBank/DDBJ whole genome shotgun (WGS) entry which is preliminary data.</text>
</comment>
<accession>A0AAX2UJ00</accession>
<evidence type="ECO:0000256" key="1">
    <source>
        <dbReference type="SAM" id="Coils"/>
    </source>
</evidence>
<dbReference type="Proteomes" id="UP000306813">
    <property type="component" value="Unassembled WGS sequence"/>
</dbReference>
<keyword evidence="4" id="KW-0969">Cilium</keyword>
<sequence length="700" mass="79986">MINTKLSSQISTQRTDIKSDLNVPKDKEKLSPNELLTQNLRQKLGLSNQVATPNEALQKFAQNEINQKLQEIINKLLSQINANKNPNSPILKQANLLNFAPNFVNELKLLSKELSKSETFAPLLSKIEILLKPASEITAKDFAPLLKNSGVFFEAKLKNALNEELLPKSFHSLINSIKSLSSDKIATQIASLADKNLSPKDSLKELASIIMQNKSENKIILNNSAFKPLLELSQKLENFKNYINKNPQLAESKITALAQNFAKELTKIKDDFIKTLAKPENLLIKDSILLKQAMQSFEKLQNHLDKIIQNHATNEGQNANLDAKDLLKDLFENQNESPKVEPNEEKQKPLSQEKIEDTKGDKEEFEEIKKQEADKNEKLDNMEEKPNKEIRENLDKEAPKDKPHAKENPKEIQKENVKEYPKEVLKEGKPHEEKTLMGQTKIPDSIFKNQEVNKEVFKNLAFKVPQGQNLEELESLSKDISALNRKINENLRQLDPLAQNAKLNLNELKNLENKLVSSIKDLQNIKLKSTQDVSYEIQNDVKSTLLQVASQAKNEGNDAVYNQANRLLAQIEMNQLMSLANDSINTYLPFSWDDLNESKIIFRRGKKDKFFAQIKLEFAKLGDLEILVSLNNEKYIDINIMAENKEFRKLIYENAHELKRNINKAGLLSSNFFVGDIIRSKFDPRDLKNYDLQMGMDKRV</sequence>
<proteinExistence type="predicted"/>
<feature type="region of interest" description="Disordered" evidence="2">
    <location>
        <begin position="334"/>
        <end position="419"/>
    </location>
</feature>